<sequence>MSDPHATVYIVDDDESVRTAKARLLKSVGLRVELFGSARDFLDHQRADVAGCLLLDVRMPGLSGLDMQERLKETQEDLPIVFMSAHGDIPMSVRAMKAGATDFLPKPVDDQKLLDAVGQAIDQNILARRGNGELGRIRTRLESLTPREREVLTLVVEGLPNKQIASRLVISQPTVKSHRRNVMEKMAASSIAELARMVEKSTQASSKG</sequence>
<keyword evidence="2" id="KW-0902">Two-component regulatory system</keyword>
<evidence type="ECO:0000256" key="3">
    <source>
        <dbReference type="ARBA" id="ARBA00023015"/>
    </source>
</evidence>
<dbReference type="AlphaFoldDB" id="A0A0J1E8K7"/>
<dbReference type="PATRIC" id="fig|595434.4.peg.5687"/>
<dbReference type="PROSITE" id="PS00622">
    <property type="entry name" value="HTH_LUXR_1"/>
    <property type="match status" value="1"/>
</dbReference>
<proteinExistence type="predicted"/>
<dbReference type="Gene3D" id="1.10.10.10">
    <property type="entry name" value="Winged helix-like DNA-binding domain superfamily/Winged helix DNA-binding domain"/>
    <property type="match status" value="1"/>
</dbReference>
<dbReference type="InterPro" id="IPR001789">
    <property type="entry name" value="Sig_transdc_resp-reg_receiver"/>
</dbReference>
<keyword evidence="4" id="KW-0238">DNA-binding</keyword>
<dbReference type="InterPro" id="IPR036388">
    <property type="entry name" value="WH-like_DNA-bd_sf"/>
</dbReference>
<dbReference type="PANTHER" id="PTHR44688:SF16">
    <property type="entry name" value="DNA-BINDING TRANSCRIPTIONAL ACTIVATOR DEVR_DOSR"/>
    <property type="match status" value="1"/>
</dbReference>
<keyword evidence="1 6" id="KW-0597">Phosphoprotein</keyword>
<name>A0A0J1E8K7_RHOIS</name>
<dbReference type="CDD" id="cd06170">
    <property type="entry name" value="LuxR_C_like"/>
    <property type="match status" value="1"/>
</dbReference>
<dbReference type="SUPFAM" id="SSF46894">
    <property type="entry name" value="C-terminal effector domain of the bipartite response regulators"/>
    <property type="match status" value="1"/>
</dbReference>
<dbReference type="GO" id="GO:0000160">
    <property type="term" value="P:phosphorelay signal transduction system"/>
    <property type="evidence" value="ECO:0007669"/>
    <property type="project" value="UniProtKB-KW"/>
</dbReference>
<dbReference type="PROSITE" id="PS50110">
    <property type="entry name" value="RESPONSE_REGULATORY"/>
    <property type="match status" value="1"/>
</dbReference>
<dbReference type="Pfam" id="PF00072">
    <property type="entry name" value="Response_reg"/>
    <property type="match status" value="1"/>
</dbReference>
<organism evidence="9 10">
    <name type="scientific">Rhodopirellula islandica</name>
    <dbReference type="NCBI Taxonomy" id="595434"/>
    <lineage>
        <taxon>Bacteria</taxon>
        <taxon>Pseudomonadati</taxon>
        <taxon>Planctomycetota</taxon>
        <taxon>Planctomycetia</taxon>
        <taxon>Pirellulales</taxon>
        <taxon>Pirellulaceae</taxon>
        <taxon>Rhodopirellula</taxon>
    </lineage>
</organism>
<dbReference type="GO" id="GO:0006355">
    <property type="term" value="P:regulation of DNA-templated transcription"/>
    <property type="evidence" value="ECO:0007669"/>
    <property type="project" value="InterPro"/>
</dbReference>
<gene>
    <name evidence="9" type="ORF">RISK_005988</name>
</gene>
<dbReference type="InterPro" id="IPR000792">
    <property type="entry name" value="Tscrpt_reg_LuxR_C"/>
</dbReference>
<dbReference type="EMBL" id="LECT01000048">
    <property type="protein sequence ID" value="KLU01804.1"/>
    <property type="molecule type" value="Genomic_DNA"/>
</dbReference>
<dbReference type="CDD" id="cd17537">
    <property type="entry name" value="REC_FixJ"/>
    <property type="match status" value="1"/>
</dbReference>
<dbReference type="GO" id="GO:0003677">
    <property type="term" value="F:DNA binding"/>
    <property type="evidence" value="ECO:0007669"/>
    <property type="project" value="UniProtKB-KW"/>
</dbReference>
<dbReference type="Proteomes" id="UP000036367">
    <property type="component" value="Unassembled WGS sequence"/>
</dbReference>
<dbReference type="InterPro" id="IPR016032">
    <property type="entry name" value="Sig_transdc_resp-reg_C-effctor"/>
</dbReference>
<evidence type="ECO:0000256" key="4">
    <source>
        <dbReference type="ARBA" id="ARBA00023125"/>
    </source>
</evidence>
<evidence type="ECO:0000259" key="7">
    <source>
        <dbReference type="PROSITE" id="PS50043"/>
    </source>
</evidence>
<dbReference type="Pfam" id="PF00196">
    <property type="entry name" value="GerE"/>
    <property type="match status" value="1"/>
</dbReference>
<dbReference type="OrthoDB" id="271936at2"/>
<dbReference type="SMART" id="SM00448">
    <property type="entry name" value="REC"/>
    <property type="match status" value="1"/>
</dbReference>
<evidence type="ECO:0000313" key="9">
    <source>
        <dbReference type="EMBL" id="KLU01804.1"/>
    </source>
</evidence>
<dbReference type="SMART" id="SM00421">
    <property type="entry name" value="HTH_LUXR"/>
    <property type="match status" value="1"/>
</dbReference>
<evidence type="ECO:0000256" key="6">
    <source>
        <dbReference type="PROSITE-ProRule" id="PRU00169"/>
    </source>
</evidence>
<feature type="modified residue" description="4-aspartylphosphate" evidence="6">
    <location>
        <position position="56"/>
    </location>
</feature>
<keyword evidence="3" id="KW-0805">Transcription regulation</keyword>
<dbReference type="FunFam" id="3.40.50.2300:FF:000018">
    <property type="entry name" value="DNA-binding transcriptional regulator NtrC"/>
    <property type="match status" value="1"/>
</dbReference>
<dbReference type="InterPro" id="IPR011006">
    <property type="entry name" value="CheY-like_superfamily"/>
</dbReference>
<feature type="domain" description="Response regulatory" evidence="8">
    <location>
        <begin position="7"/>
        <end position="121"/>
    </location>
</feature>
<dbReference type="PANTHER" id="PTHR44688">
    <property type="entry name" value="DNA-BINDING TRANSCRIPTIONAL ACTIVATOR DEVR_DOSR"/>
    <property type="match status" value="1"/>
</dbReference>
<evidence type="ECO:0000256" key="5">
    <source>
        <dbReference type="ARBA" id="ARBA00023163"/>
    </source>
</evidence>
<evidence type="ECO:0000256" key="1">
    <source>
        <dbReference type="ARBA" id="ARBA00022553"/>
    </source>
</evidence>
<keyword evidence="5" id="KW-0804">Transcription</keyword>
<dbReference type="RefSeq" id="WP_047816927.1">
    <property type="nucleotide sequence ID" value="NZ_LECT01000048.1"/>
</dbReference>
<dbReference type="Gene3D" id="3.40.50.2300">
    <property type="match status" value="1"/>
</dbReference>
<evidence type="ECO:0000259" key="8">
    <source>
        <dbReference type="PROSITE" id="PS50110"/>
    </source>
</evidence>
<evidence type="ECO:0000313" key="10">
    <source>
        <dbReference type="Proteomes" id="UP000036367"/>
    </source>
</evidence>
<keyword evidence="10" id="KW-1185">Reference proteome</keyword>
<dbReference type="STRING" id="595434.RISK_005988"/>
<evidence type="ECO:0000256" key="2">
    <source>
        <dbReference type="ARBA" id="ARBA00023012"/>
    </source>
</evidence>
<reference evidence="9" key="1">
    <citation type="submission" date="2015-05" db="EMBL/GenBank/DDBJ databases">
        <title>Permanent draft genome of Rhodopirellula islandicus K833.</title>
        <authorList>
            <person name="Kizina J."/>
            <person name="Richter M."/>
            <person name="Glockner F.O."/>
            <person name="Harder J."/>
        </authorList>
    </citation>
    <scope>NUCLEOTIDE SEQUENCE [LARGE SCALE GENOMIC DNA]</scope>
    <source>
        <strain evidence="9">K833</strain>
    </source>
</reference>
<feature type="domain" description="HTH luxR-type" evidence="7">
    <location>
        <begin position="137"/>
        <end position="202"/>
    </location>
</feature>
<dbReference type="PROSITE" id="PS50043">
    <property type="entry name" value="HTH_LUXR_2"/>
    <property type="match status" value="1"/>
</dbReference>
<protein>
    <submittedName>
        <fullName evidence="9">Two-component response regulator</fullName>
    </submittedName>
</protein>
<comment type="caution">
    <text evidence="9">The sequence shown here is derived from an EMBL/GenBank/DDBJ whole genome shotgun (WGS) entry which is preliminary data.</text>
</comment>
<accession>A0A0J1E8K7</accession>
<dbReference type="SUPFAM" id="SSF52172">
    <property type="entry name" value="CheY-like"/>
    <property type="match status" value="1"/>
</dbReference>
<dbReference type="PRINTS" id="PR00038">
    <property type="entry name" value="HTHLUXR"/>
</dbReference>